<keyword evidence="2" id="KW-1185">Reference proteome</keyword>
<sequence length="175" mass="19425">MKTLLVVLAMLLSACSSVGVDHYANNQPVFIATEFFNGRLVAHGMLKDFKGQVTRRFVADIDAYWNDEGVGTLDEHFTFDDGEKQRRVWTLTPDGSGSYIGTAGDVVGPAQLKFAGNSLFLEYVLRIPYGDGTLDLTVDDRMYLIDEATLLNESALRKFGIKVGELTLVIRKDPR</sequence>
<dbReference type="EMBL" id="AEIG01000068">
    <property type="protein sequence ID" value="EGG28973.1"/>
    <property type="molecule type" value="Genomic_DNA"/>
</dbReference>
<organism evidence="1 2">
    <name type="scientific">Aequoribacter fuscus</name>
    <dbReference type="NCBI Taxonomy" id="2518989"/>
    <lineage>
        <taxon>Bacteria</taxon>
        <taxon>Pseudomonadati</taxon>
        <taxon>Pseudomonadota</taxon>
        <taxon>Gammaproteobacteria</taxon>
        <taxon>Cellvibrionales</taxon>
        <taxon>Halieaceae</taxon>
        <taxon>Aequoribacter</taxon>
    </lineage>
</organism>
<evidence type="ECO:0000313" key="2">
    <source>
        <dbReference type="Proteomes" id="UP000005615"/>
    </source>
</evidence>
<evidence type="ECO:0000313" key="1">
    <source>
        <dbReference type="EMBL" id="EGG28973.1"/>
    </source>
</evidence>
<dbReference type="Proteomes" id="UP000005615">
    <property type="component" value="Unassembled WGS sequence"/>
</dbReference>
<protein>
    <submittedName>
        <fullName evidence="1">Putative lipoprotein</fullName>
    </submittedName>
</protein>
<dbReference type="AlphaFoldDB" id="F3L3X5"/>
<dbReference type="RefSeq" id="WP_009576516.1">
    <property type="nucleotide sequence ID" value="NZ_AEIG01000068.1"/>
</dbReference>
<keyword evidence="1" id="KW-0449">Lipoprotein</keyword>
<gene>
    <name evidence="1" type="ORF">IMCC3088_2317</name>
</gene>
<dbReference type="PROSITE" id="PS51257">
    <property type="entry name" value="PROKAR_LIPOPROTEIN"/>
    <property type="match status" value="1"/>
</dbReference>
<dbReference type="OrthoDB" id="5296954at2"/>
<reference evidence="1 2" key="1">
    <citation type="journal article" date="2011" name="J. Bacteriol.">
        <title>Genome sequence of strain IMCC3088, a proteorhodopsin-containing marine bacterium belonging to the OM60/NOR5 clade.</title>
        <authorList>
            <person name="Jang Y."/>
            <person name="Oh H.M."/>
            <person name="Kang I."/>
            <person name="Lee K."/>
            <person name="Yang S.J."/>
            <person name="Cho J.C."/>
        </authorList>
    </citation>
    <scope>NUCLEOTIDE SEQUENCE [LARGE SCALE GENOMIC DNA]</scope>
    <source>
        <strain evidence="1 2">IMCC3088</strain>
    </source>
</reference>
<accession>F3L3X5</accession>
<dbReference type="eggNOG" id="ENOG5031DNS">
    <property type="taxonomic scope" value="Bacteria"/>
</dbReference>
<name>F3L3X5_9GAMM</name>
<dbReference type="InterPro" id="IPR024409">
    <property type="entry name" value="DUF3833"/>
</dbReference>
<proteinExistence type="predicted"/>
<dbReference type="Pfam" id="PF12915">
    <property type="entry name" value="DUF3833"/>
    <property type="match status" value="1"/>
</dbReference>
<dbReference type="STRING" id="2518989.IMCC3088_2317"/>
<comment type="caution">
    <text evidence="1">The sequence shown here is derived from an EMBL/GenBank/DDBJ whole genome shotgun (WGS) entry which is preliminary data.</text>
</comment>